<evidence type="ECO:0000313" key="3">
    <source>
        <dbReference type="EMBL" id="ASU79296.1"/>
    </source>
</evidence>
<feature type="transmembrane region" description="Helical" evidence="2">
    <location>
        <begin position="254"/>
        <end position="272"/>
    </location>
</feature>
<feature type="transmembrane region" description="Helical" evidence="2">
    <location>
        <begin position="277"/>
        <end position="296"/>
    </location>
</feature>
<protein>
    <submittedName>
        <fullName evidence="3">DUF2157 domain-containing protein</fullName>
    </submittedName>
</protein>
<dbReference type="AlphaFoldDB" id="A0A099D5T3"/>
<reference evidence="4 5" key="1">
    <citation type="journal article" date="2014" name="PLoS ONE">
        <title>Identification and Characterization of a New Erythromycin Biosynthetic Gene Cluster in Actinopolyspora erythraea YIM90600, a Novel Erythronolide-Producing Halophilic Actinomycete Isolated from Salt Field.</title>
        <authorList>
            <person name="Chen D."/>
            <person name="Feng J."/>
            <person name="Huang L."/>
            <person name="Zhang Q."/>
            <person name="Wu J."/>
            <person name="Zhu X."/>
            <person name="Duan Y."/>
            <person name="Xu Z."/>
        </authorList>
    </citation>
    <scope>NUCLEOTIDE SEQUENCE [LARGE SCALE GENOMIC DNA]</scope>
    <source>
        <strain evidence="4 5">YIM90600</strain>
    </source>
</reference>
<feature type="transmembrane region" description="Helical" evidence="2">
    <location>
        <begin position="226"/>
        <end position="248"/>
    </location>
</feature>
<evidence type="ECO:0000256" key="2">
    <source>
        <dbReference type="SAM" id="Phobius"/>
    </source>
</evidence>
<feature type="transmembrane region" description="Helical" evidence="2">
    <location>
        <begin position="52"/>
        <end position="69"/>
    </location>
</feature>
<evidence type="ECO:0000313" key="4">
    <source>
        <dbReference type="EMBL" id="KGI80720.1"/>
    </source>
</evidence>
<gene>
    <name evidence="3" type="ORF">CDG81_14480</name>
    <name evidence="4" type="ORF">IL38_15290</name>
</gene>
<organism evidence="3 6">
    <name type="scientific">Actinopolyspora erythraea</name>
    <dbReference type="NCBI Taxonomy" id="414996"/>
    <lineage>
        <taxon>Bacteria</taxon>
        <taxon>Bacillati</taxon>
        <taxon>Actinomycetota</taxon>
        <taxon>Actinomycetes</taxon>
        <taxon>Actinopolysporales</taxon>
        <taxon>Actinopolysporaceae</taxon>
        <taxon>Actinopolyspora</taxon>
    </lineage>
</organism>
<dbReference type="Proteomes" id="UP000215043">
    <property type="component" value="Chromosome"/>
</dbReference>
<feature type="transmembrane region" description="Helical" evidence="2">
    <location>
        <begin position="302"/>
        <end position="323"/>
    </location>
</feature>
<sequence>MVSATTNRRQRAALYRLVGEGVLTAEQAEAALAALRRSEPRRGVPAGAPRETAGYVGGALVLAGGGLLAELTYETLARSTRAGILLGVTLLFAVTARYLLGRWYERRERTNVPGARRRLAALLFALGALTGGSAVWVAVAEHASLSATVTGLVLALLGYLAVPAPAGLLATAVAAVATVHSFTDFWFRESLPGGPSAPEFAHSELTGVLLLVVGTLWCVLALRRALAAPTFALSLGVVVVLLGSVWVSSLGRTWWGHALALVVAGLLLAGFVSRRELVLLVGGVVGLVMVVRDTVPDLLGEVGVSVLVLLVGALVLLFGAFAVRRPGETSSAPSDTGSPEGTGRDGTNSGATG</sequence>
<reference evidence="3 6" key="2">
    <citation type="submission" date="2017-08" db="EMBL/GenBank/DDBJ databases">
        <title>The complete genome sequence of moderately halophilic actinomycete Actinopolyspora erythraea YIM 90600, the producer of novel erythromycin, novel actinopolysporins A-C and tubercidin.</title>
        <authorList>
            <person name="Yin M."/>
            <person name="Tang S."/>
        </authorList>
    </citation>
    <scope>NUCLEOTIDE SEQUENCE [LARGE SCALE GENOMIC DNA]</scope>
    <source>
        <strain evidence="3 6">YIM 90600</strain>
    </source>
</reference>
<accession>A0A099D5T3</accession>
<feature type="compositionally biased region" description="Polar residues" evidence="1">
    <location>
        <begin position="328"/>
        <end position="353"/>
    </location>
</feature>
<evidence type="ECO:0000256" key="1">
    <source>
        <dbReference type="SAM" id="MobiDB-lite"/>
    </source>
</evidence>
<dbReference type="EMBL" id="JPMV01000027">
    <property type="protein sequence ID" value="KGI80720.1"/>
    <property type="molecule type" value="Genomic_DNA"/>
</dbReference>
<dbReference type="HOGENOM" id="CLU_784430_0_0_11"/>
<dbReference type="EMBL" id="CP022752">
    <property type="protein sequence ID" value="ASU79296.1"/>
    <property type="molecule type" value="Genomic_DNA"/>
</dbReference>
<keyword evidence="2" id="KW-1133">Transmembrane helix</keyword>
<keyword evidence="2" id="KW-0812">Transmembrane</keyword>
<keyword evidence="5" id="KW-1185">Reference proteome</keyword>
<dbReference type="KEGG" id="aey:CDG81_14480"/>
<name>A0A099D5T3_9ACTN</name>
<feature type="region of interest" description="Disordered" evidence="1">
    <location>
        <begin position="326"/>
        <end position="353"/>
    </location>
</feature>
<feature type="transmembrane region" description="Helical" evidence="2">
    <location>
        <begin position="120"/>
        <end position="139"/>
    </location>
</feature>
<proteinExistence type="predicted"/>
<dbReference type="Proteomes" id="UP000029737">
    <property type="component" value="Unassembled WGS sequence"/>
</dbReference>
<keyword evidence="2" id="KW-0472">Membrane</keyword>
<evidence type="ECO:0000313" key="5">
    <source>
        <dbReference type="Proteomes" id="UP000029737"/>
    </source>
</evidence>
<dbReference type="eggNOG" id="ENOG5032UHB">
    <property type="taxonomic scope" value="Bacteria"/>
</dbReference>
<evidence type="ECO:0000313" key="6">
    <source>
        <dbReference type="Proteomes" id="UP000215043"/>
    </source>
</evidence>
<feature type="transmembrane region" description="Helical" evidence="2">
    <location>
        <begin position="81"/>
        <end position="100"/>
    </location>
</feature>